<protein>
    <recommendedName>
        <fullName evidence="12">Innexin</fullName>
    </recommendedName>
</protein>
<accession>A0AAW2I344</accession>
<evidence type="ECO:0000256" key="10">
    <source>
        <dbReference type="ARBA" id="ARBA00023136"/>
    </source>
</evidence>
<dbReference type="GO" id="GO:0005243">
    <property type="term" value="F:gap junction channel activity"/>
    <property type="evidence" value="ECO:0007669"/>
    <property type="project" value="TreeGrafter"/>
</dbReference>
<keyword evidence="9 12" id="KW-0406">Ion transport</keyword>
<keyword evidence="10 12" id="KW-0472">Membrane</keyword>
<evidence type="ECO:0000256" key="1">
    <source>
        <dbReference type="ARBA" id="ARBA00004610"/>
    </source>
</evidence>
<feature type="transmembrane region" description="Helical" evidence="12">
    <location>
        <begin position="32"/>
        <end position="51"/>
    </location>
</feature>
<dbReference type="GO" id="GO:0034220">
    <property type="term" value="P:monoatomic ion transmembrane transport"/>
    <property type="evidence" value="ECO:0007669"/>
    <property type="project" value="UniProtKB-KW"/>
</dbReference>
<evidence type="ECO:0000256" key="4">
    <source>
        <dbReference type="ARBA" id="ARBA00022475"/>
    </source>
</evidence>
<reference evidence="13" key="1">
    <citation type="journal article" date="2024" name="Gigascience">
        <title>Chromosome-level genome of the poultry shaft louse Menopon gallinae provides insight into the host-switching and adaptive evolution of parasitic lice.</title>
        <authorList>
            <person name="Xu Y."/>
            <person name="Ma L."/>
            <person name="Liu S."/>
            <person name="Liang Y."/>
            <person name="Liu Q."/>
            <person name="He Z."/>
            <person name="Tian L."/>
            <person name="Duan Y."/>
            <person name="Cai W."/>
            <person name="Li H."/>
            <person name="Song F."/>
        </authorList>
    </citation>
    <scope>NUCLEOTIDE SEQUENCE</scope>
    <source>
        <strain evidence="13">Cailab_2023a</strain>
    </source>
</reference>
<keyword evidence="8 12" id="KW-1133">Transmembrane helix</keyword>
<dbReference type="GO" id="GO:0005921">
    <property type="term" value="C:gap junction"/>
    <property type="evidence" value="ECO:0007669"/>
    <property type="project" value="UniProtKB-SubCell"/>
</dbReference>
<feature type="transmembrane region" description="Helical" evidence="12">
    <location>
        <begin position="175"/>
        <end position="201"/>
    </location>
</feature>
<dbReference type="PROSITE" id="PS51013">
    <property type="entry name" value="PANNEXIN"/>
    <property type="match status" value="1"/>
</dbReference>
<dbReference type="Pfam" id="PF00876">
    <property type="entry name" value="Innexin"/>
    <property type="match status" value="1"/>
</dbReference>
<keyword evidence="5 12" id="KW-0812">Transmembrane</keyword>
<gene>
    <name evidence="12" type="primary">inx</name>
    <name evidence="13" type="ORF">PYX00_003729</name>
</gene>
<dbReference type="PANTHER" id="PTHR11893">
    <property type="entry name" value="INNEXIN"/>
    <property type="match status" value="1"/>
</dbReference>
<evidence type="ECO:0000256" key="9">
    <source>
        <dbReference type="ARBA" id="ARBA00023065"/>
    </source>
</evidence>
<keyword evidence="6" id="KW-0303">Gap junction</keyword>
<keyword evidence="7" id="KW-0965">Cell junction</keyword>
<sequence length="388" mass="45897">MLKIAEALKSNLNFKVKKYDIDNSIFKLHYRITFWMLMCGVAIVCAHEYIGERIRCLVPDSKLAHVVETFCFFTSTYTVVRHTNRSVINRQIPHPGVGPDVDDEEIIRHSYYQWVPFFLFFQGLCFYLPHFLWRTKEGGRLKALVEGFDLIGMLDQDVQKRNLEKIQLQFKDRLFIYRGWTGFLITCEFLNLVNLIFQIYLTDVFLGYQFMELGVNVFWDEAGDEYNPLDVVFPKMTKCTFKKYGSSGTIEYHDTLCVMALNVINEKTFIVLWYWYIVLFILTVLMLLWRLISFFCHFSTTFNVLNYSFATHLKLNKTDLITVIRNLSFSEWMFLRYLASNMDGRMFRDLLRNLALSFHCPPVSDETDMLLPPRKDDSYIVRKDAKNV</sequence>
<comment type="subcellular location">
    <subcellularLocation>
        <location evidence="1">Cell junction</location>
        <location evidence="1">Gap junction</location>
    </subcellularLocation>
    <subcellularLocation>
        <location evidence="2 12">Cell membrane</location>
        <topology evidence="2 12">Multi-pass membrane protein</topology>
    </subcellularLocation>
</comment>
<feature type="transmembrane region" description="Helical" evidence="12">
    <location>
        <begin position="273"/>
        <end position="292"/>
    </location>
</feature>
<evidence type="ECO:0000256" key="11">
    <source>
        <dbReference type="ARBA" id="ARBA00023303"/>
    </source>
</evidence>
<name>A0AAW2I344_9NEOP</name>
<evidence type="ECO:0000256" key="12">
    <source>
        <dbReference type="RuleBase" id="RU010713"/>
    </source>
</evidence>
<dbReference type="PANTHER" id="PTHR11893:SF38">
    <property type="entry name" value="INNEXIN INX7"/>
    <property type="match status" value="1"/>
</dbReference>
<comment type="caution">
    <text evidence="13">The sequence shown here is derived from an EMBL/GenBank/DDBJ whole genome shotgun (WGS) entry which is preliminary data.</text>
</comment>
<evidence type="ECO:0000256" key="3">
    <source>
        <dbReference type="ARBA" id="ARBA00022448"/>
    </source>
</evidence>
<keyword evidence="4" id="KW-1003">Cell membrane</keyword>
<dbReference type="GO" id="GO:0007602">
    <property type="term" value="P:phototransduction"/>
    <property type="evidence" value="ECO:0007669"/>
    <property type="project" value="TreeGrafter"/>
</dbReference>
<organism evidence="13">
    <name type="scientific">Menopon gallinae</name>
    <name type="common">poultry shaft louse</name>
    <dbReference type="NCBI Taxonomy" id="328185"/>
    <lineage>
        <taxon>Eukaryota</taxon>
        <taxon>Metazoa</taxon>
        <taxon>Ecdysozoa</taxon>
        <taxon>Arthropoda</taxon>
        <taxon>Hexapoda</taxon>
        <taxon>Insecta</taxon>
        <taxon>Pterygota</taxon>
        <taxon>Neoptera</taxon>
        <taxon>Paraneoptera</taxon>
        <taxon>Psocodea</taxon>
        <taxon>Troctomorpha</taxon>
        <taxon>Phthiraptera</taxon>
        <taxon>Amblycera</taxon>
        <taxon>Menoponidae</taxon>
        <taxon>Menopon</taxon>
    </lineage>
</organism>
<keyword evidence="3 12" id="KW-0813">Transport</keyword>
<evidence type="ECO:0000256" key="6">
    <source>
        <dbReference type="ARBA" id="ARBA00022868"/>
    </source>
</evidence>
<dbReference type="EMBL" id="JARGDH010000002">
    <property type="protein sequence ID" value="KAL0276067.1"/>
    <property type="molecule type" value="Genomic_DNA"/>
</dbReference>
<comment type="similarity">
    <text evidence="12">Belongs to the pannexin family.</text>
</comment>
<evidence type="ECO:0000313" key="13">
    <source>
        <dbReference type="EMBL" id="KAL0276067.1"/>
    </source>
</evidence>
<dbReference type="GO" id="GO:0005886">
    <property type="term" value="C:plasma membrane"/>
    <property type="evidence" value="ECO:0007669"/>
    <property type="project" value="UniProtKB-SubCell"/>
</dbReference>
<evidence type="ECO:0000256" key="8">
    <source>
        <dbReference type="ARBA" id="ARBA00022989"/>
    </source>
</evidence>
<dbReference type="InterPro" id="IPR000990">
    <property type="entry name" value="Innexin"/>
</dbReference>
<comment type="function">
    <text evidence="12">Structural component of the gap junctions.</text>
</comment>
<feature type="transmembrane region" description="Helical" evidence="12">
    <location>
        <begin position="111"/>
        <end position="133"/>
    </location>
</feature>
<dbReference type="AlphaFoldDB" id="A0AAW2I344"/>
<dbReference type="PRINTS" id="PR01262">
    <property type="entry name" value="INNEXIN"/>
</dbReference>
<evidence type="ECO:0000256" key="7">
    <source>
        <dbReference type="ARBA" id="ARBA00022949"/>
    </source>
</evidence>
<evidence type="ECO:0000256" key="2">
    <source>
        <dbReference type="ARBA" id="ARBA00004651"/>
    </source>
</evidence>
<keyword evidence="11 12" id="KW-0407">Ion channel</keyword>
<proteinExistence type="inferred from homology"/>
<evidence type="ECO:0000256" key="5">
    <source>
        <dbReference type="ARBA" id="ARBA00022692"/>
    </source>
</evidence>